<dbReference type="InterPro" id="IPR015422">
    <property type="entry name" value="PyrdxlP-dep_Trfase_small"/>
</dbReference>
<reference evidence="5" key="1">
    <citation type="submission" date="2020-11" db="EMBL/GenBank/DDBJ databases">
        <authorList>
            <person name="Lee S.D."/>
        </authorList>
    </citation>
    <scope>NUCLEOTIDE SEQUENCE</scope>
    <source>
        <strain evidence="5">SAP-2</strain>
    </source>
</reference>
<dbReference type="CDD" id="cd00614">
    <property type="entry name" value="CGS_like"/>
    <property type="match status" value="1"/>
</dbReference>
<protein>
    <submittedName>
        <fullName evidence="5">PLP-dependent transferase</fullName>
    </submittedName>
</protein>
<sequence>MKKSGNHSSLGMRTLAVHGGQHPDAQSGAISSPIVATSSFSYGDFDSGARRFSGEDPGYMYSRFGNPTVTAFEERMAILEDAESAVACASGMAAVSATLFALLKTGDEIIHIGALYGGTEGVIRNLLPRYGIKPVFVPDLESLQSAFTEKTKMVFIETPANPVMGIVSLEEAARLSREAGAITVVDNTFATPYLTRPLALGIDVVLHSATKYISGHGDATGGVVAGRRELIDPIRTLCLKQFGGCLSPFEAALMTRGLKTLPLRVEASSNSAQKIAEFLDEHPAVAEVFYPGLKTHAGHDVARKQMKLFGGIMAIELKGGRKAARHFLDSLTLVTQAVSLGDTDSLACHPATTTHSAVPEKIRLESGITEGLVRISIGIEDTEDLIADFEQALKGL</sequence>
<evidence type="ECO:0000256" key="3">
    <source>
        <dbReference type="PIRSR" id="PIRSR001434-2"/>
    </source>
</evidence>
<dbReference type="GO" id="GO:0019346">
    <property type="term" value="P:transsulfuration"/>
    <property type="evidence" value="ECO:0007669"/>
    <property type="project" value="InterPro"/>
</dbReference>
<dbReference type="GO" id="GO:0005737">
    <property type="term" value="C:cytoplasm"/>
    <property type="evidence" value="ECO:0007669"/>
    <property type="project" value="TreeGrafter"/>
</dbReference>
<evidence type="ECO:0000256" key="1">
    <source>
        <dbReference type="ARBA" id="ARBA00001933"/>
    </source>
</evidence>
<gene>
    <name evidence="5" type="ORF">ITX54_17895</name>
</gene>
<dbReference type="RefSeq" id="WP_194978507.1">
    <property type="nucleotide sequence ID" value="NZ_JADMKS010000007.1"/>
</dbReference>
<dbReference type="FunFam" id="3.40.640.10:FF:000046">
    <property type="entry name" value="Cystathionine gamma-lyase"/>
    <property type="match status" value="1"/>
</dbReference>
<proteinExistence type="inferred from homology"/>
<dbReference type="GO" id="GO:0016846">
    <property type="term" value="F:carbon-sulfur lyase activity"/>
    <property type="evidence" value="ECO:0007669"/>
    <property type="project" value="TreeGrafter"/>
</dbReference>
<dbReference type="InterPro" id="IPR015421">
    <property type="entry name" value="PyrdxlP-dep_Trfase_major"/>
</dbReference>
<dbReference type="GO" id="GO:0009086">
    <property type="term" value="P:methionine biosynthetic process"/>
    <property type="evidence" value="ECO:0007669"/>
    <property type="project" value="UniProtKB-ARBA"/>
</dbReference>
<keyword evidence="5" id="KW-0808">Transferase</keyword>
<dbReference type="EMBL" id="JADMKS010000007">
    <property type="protein sequence ID" value="MBF6638541.1"/>
    <property type="molecule type" value="Genomic_DNA"/>
</dbReference>
<comment type="similarity">
    <text evidence="4">Belongs to the trans-sulfuration enzymes family.</text>
</comment>
<dbReference type="PROSITE" id="PS00868">
    <property type="entry name" value="CYS_MET_METAB_PP"/>
    <property type="match status" value="1"/>
</dbReference>
<dbReference type="PANTHER" id="PTHR11808">
    <property type="entry name" value="TRANS-SULFURATION ENZYME FAMILY MEMBER"/>
    <property type="match status" value="1"/>
</dbReference>
<dbReference type="InterPro" id="IPR054542">
    <property type="entry name" value="Cys_met_metab_PP"/>
</dbReference>
<dbReference type="FunFam" id="3.90.1150.10:FF:000033">
    <property type="entry name" value="Cystathionine gamma-synthase"/>
    <property type="match status" value="1"/>
</dbReference>
<feature type="modified residue" description="N6-(pyridoxal phosphate)lysine" evidence="3">
    <location>
        <position position="211"/>
    </location>
</feature>
<dbReference type="Proteomes" id="UP000705283">
    <property type="component" value="Unassembled WGS sequence"/>
</dbReference>
<evidence type="ECO:0000256" key="2">
    <source>
        <dbReference type="ARBA" id="ARBA00022898"/>
    </source>
</evidence>
<dbReference type="SUPFAM" id="SSF53383">
    <property type="entry name" value="PLP-dependent transferases"/>
    <property type="match status" value="1"/>
</dbReference>
<dbReference type="Gene3D" id="3.90.1150.10">
    <property type="entry name" value="Aspartate Aminotransferase, domain 1"/>
    <property type="match status" value="1"/>
</dbReference>
<accession>A0AA40X4I7</accession>
<organism evidence="5 6">
    <name type="scientific">Rouxiella silvae</name>
    <dbReference type="NCBI Taxonomy" id="1646373"/>
    <lineage>
        <taxon>Bacteria</taxon>
        <taxon>Pseudomonadati</taxon>
        <taxon>Pseudomonadota</taxon>
        <taxon>Gammaproteobacteria</taxon>
        <taxon>Enterobacterales</taxon>
        <taxon>Yersiniaceae</taxon>
        <taxon>Rouxiella</taxon>
    </lineage>
</organism>
<dbReference type="Gene3D" id="3.40.640.10">
    <property type="entry name" value="Type I PLP-dependent aspartate aminotransferase-like (Major domain)"/>
    <property type="match status" value="1"/>
</dbReference>
<dbReference type="GO" id="GO:0016740">
    <property type="term" value="F:transferase activity"/>
    <property type="evidence" value="ECO:0007669"/>
    <property type="project" value="UniProtKB-KW"/>
</dbReference>
<reference evidence="5" key="2">
    <citation type="submission" date="2022-09" db="EMBL/GenBank/DDBJ databases">
        <title>Rouxiella aceris sp. nov., isolated from tree sap and emended description of the genus Rhouxiella.</title>
        <authorList>
            <person name="Kim I.S."/>
        </authorList>
    </citation>
    <scope>NUCLEOTIDE SEQUENCE</scope>
    <source>
        <strain evidence="5">SAP-2</strain>
    </source>
</reference>
<dbReference type="AlphaFoldDB" id="A0AA40X4I7"/>
<keyword evidence="2 3" id="KW-0663">Pyridoxal phosphate</keyword>
<dbReference type="PIRSF" id="PIRSF001434">
    <property type="entry name" value="CGS"/>
    <property type="match status" value="1"/>
</dbReference>
<comment type="cofactor">
    <cofactor evidence="1 4">
        <name>pyridoxal 5'-phosphate</name>
        <dbReference type="ChEBI" id="CHEBI:597326"/>
    </cofactor>
</comment>
<evidence type="ECO:0000313" key="6">
    <source>
        <dbReference type="Proteomes" id="UP000705283"/>
    </source>
</evidence>
<comment type="caution">
    <text evidence="5">The sequence shown here is derived from an EMBL/GenBank/DDBJ whole genome shotgun (WGS) entry which is preliminary data.</text>
</comment>
<evidence type="ECO:0000313" key="5">
    <source>
        <dbReference type="EMBL" id="MBF6638541.1"/>
    </source>
</evidence>
<dbReference type="InterPro" id="IPR000277">
    <property type="entry name" value="Cys/Met-Metab_PyrdxlP-dep_enz"/>
</dbReference>
<dbReference type="GO" id="GO:0030170">
    <property type="term" value="F:pyridoxal phosphate binding"/>
    <property type="evidence" value="ECO:0007669"/>
    <property type="project" value="InterPro"/>
</dbReference>
<dbReference type="InterPro" id="IPR015424">
    <property type="entry name" value="PyrdxlP-dep_Trfase"/>
</dbReference>
<dbReference type="PANTHER" id="PTHR11808:SF80">
    <property type="entry name" value="CYSTATHIONINE GAMMA-LYASE"/>
    <property type="match status" value="1"/>
</dbReference>
<evidence type="ECO:0000256" key="4">
    <source>
        <dbReference type="RuleBase" id="RU362118"/>
    </source>
</evidence>
<name>A0AA40X4I7_9GAMM</name>
<dbReference type="Pfam" id="PF01053">
    <property type="entry name" value="Cys_Met_Meta_PP"/>
    <property type="match status" value="1"/>
</dbReference>